<reference evidence="3" key="2">
    <citation type="submission" date="2022-03" db="EMBL/GenBank/DDBJ databases">
        <authorList>
            <person name="Ryngajllo M."/>
            <person name="Jacek P."/>
            <person name="Kubiak K."/>
        </authorList>
    </citation>
    <scope>NUCLEOTIDE SEQUENCE</scope>
    <source>
        <strain evidence="3">SI1</strain>
    </source>
</reference>
<accession>A0AAW5EX14</accession>
<dbReference type="AlphaFoldDB" id="A0AAW5EX14"/>
<dbReference type="InterPro" id="IPR041030">
    <property type="entry name" value="SHIRT"/>
</dbReference>
<keyword evidence="1" id="KW-0175">Coiled coil</keyword>
<protein>
    <submittedName>
        <fullName evidence="3">SHIRT domain-containing protein</fullName>
    </submittedName>
</protein>
<feature type="coiled-coil region" evidence="1">
    <location>
        <begin position="15"/>
        <end position="66"/>
    </location>
</feature>
<evidence type="ECO:0000256" key="1">
    <source>
        <dbReference type="SAM" id="Coils"/>
    </source>
</evidence>
<evidence type="ECO:0000259" key="2">
    <source>
        <dbReference type="Pfam" id="PF18655"/>
    </source>
</evidence>
<gene>
    <name evidence="3" type="ORF">K1W68_17730</name>
</gene>
<reference evidence="3" key="1">
    <citation type="journal article" date="2021" name="Polymers (Basel)">
        <title>Highly Stretchable Bacterial Cellulose Produced by Komagataeibacter hansenii SI1.</title>
        <authorList>
            <person name="Cielecka I."/>
            <person name="Ryngajllo M."/>
            <person name="Maniukiewicz W."/>
            <person name="Bielecki S."/>
        </authorList>
    </citation>
    <scope>NUCLEOTIDE SEQUENCE</scope>
    <source>
        <strain evidence="3">SI1</strain>
    </source>
</reference>
<dbReference type="Pfam" id="PF18655">
    <property type="entry name" value="SHIRT"/>
    <property type="match status" value="1"/>
</dbReference>
<comment type="caution">
    <text evidence="3">The sequence shown here is derived from an EMBL/GenBank/DDBJ whole genome shotgun (WGS) entry which is preliminary data.</text>
</comment>
<name>A0AAW5EX14_NOVHA</name>
<dbReference type="EMBL" id="JAIBCX010000451">
    <property type="protein sequence ID" value="MCJ8355800.1"/>
    <property type="molecule type" value="Genomic_DNA"/>
</dbReference>
<dbReference type="Proteomes" id="UP001202887">
    <property type="component" value="Unassembled WGS sequence"/>
</dbReference>
<feature type="non-terminal residue" evidence="3">
    <location>
        <position position="129"/>
    </location>
</feature>
<organism evidence="3 4">
    <name type="scientific">Novacetimonas hansenii</name>
    <name type="common">Komagataeibacter hansenii</name>
    <dbReference type="NCBI Taxonomy" id="436"/>
    <lineage>
        <taxon>Bacteria</taxon>
        <taxon>Pseudomonadati</taxon>
        <taxon>Pseudomonadota</taxon>
        <taxon>Alphaproteobacteria</taxon>
        <taxon>Acetobacterales</taxon>
        <taxon>Acetobacteraceae</taxon>
        <taxon>Novacetimonas</taxon>
    </lineage>
</organism>
<feature type="domain" description="SHIRT" evidence="2">
    <location>
        <begin position="69"/>
        <end position="127"/>
    </location>
</feature>
<evidence type="ECO:0000313" key="3">
    <source>
        <dbReference type="EMBL" id="MCJ8355800.1"/>
    </source>
</evidence>
<evidence type="ECO:0000313" key="4">
    <source>
        <dbReference type="Proteomes" id="UP001202887"/>
    </source>
</evidence>
<sequence>ANTDIEVSLQGMYSLDEMKAKVEEIKMKAVEEAAKAEAEAEAARQKAEEERLQNAWEEAANEALRKEKSTVIYIFGSKQGMTLPQELLDAAKMPESVVVKKGEKVPLPTFGNVRTATGEWRFTGWSRYT</sequence>
<proteinExistence type="predicted"/>
<feature type="non-terminal residue" evidence="3">
    <location>
        <position position="1"/>
    </location>
</feature>
<dbReference type="RefSeq" id="WP_247068283.1">
    <property type="nucleotide sequence ID" value="NZ_JAIBCX010000451.1"/>
</dbReference>